<evidence type="ECO:0000256" key="1">
    <source>
        <dbReference type="ARBA" id="ARBA00009776"/>
    </source>
</evidence>
<dbReference type="GO" id="GO:0006235">
    <property type="term" value="P:dTTP biosynthetic process"/>
    <property type="evidence" value="ECO:0007669"/>
    <property type="project" value="UniProtKB-UniRule"/>
</dbReference>
<dbReference type="AlphaFoldDB" id="A0A8T4KVN0"/>
<keyword evidence="2 8" id="KW-0808">Transferase</keyword>
<evidence type="ECO:0000313" key="11">
    <source>
        <dbReference type="Proteomes" id="UP000677687"/>
    </source>
</evidence>
<comment type="catalytic activity">
    <reaction evidence="7 8">
        <text>dTMP + ATP = dTDP + ADP</text>
        <dbReference type="Rhea" id="RHEA:13517"/>
        <dbReference type="ChEBI" id="CHEBI:30616"/>
        <dbReference type="ChEBI" id="CHEBI:58369"/>
        <dbReference type="ChEBI" id="CHEBI:63528"/>
        <dbReference type="ChEBI" id="CHEBI:456216"/>
        <dbReference type="EC" id="2.7.4.9"/>
    </reaction>
</comment>
<accession>A0A8T4KVN0</accession>
<keyword evidence="3 8" id="KW-0545">Nucleotide biosynthesis</keyword>
<dbReference type="SUPFAM" id="SSF52540">
    <property type="entry name" value="P-loop containing nucleoside triphosphate hydrolases"/>
    <property type="match status" value="1"/>
</dbReference>
<dbReference type="GO" id="GO:0005737">
    <property type="term" value="C:cytoplasm"/>
    <property type="evidence" value="ECO:0007669"/>
    <property type="project" value="TreeGrafter"/>
</dbReference>
<dbReference type="InterPro" id="IPR027417">
    <property type="entry name" value="P-loop_NTPase"/>
</dbReference>
<dbReference type="EC" id="2.7.4.9" evidence="8"/>
<protein>
    <recommendedName>
        <fullName evidence="8">Probable thymidylate kinase</fullName>
        <ecNumber evidence="8">2.7.4.9</ecNumber>
    </recommendedName>
    <alternativeName>
        <fullName evidence="8">dTMP kinase</fullName>
    </alternativeName>
</protein>
<dbReference type="EMBL" id="JAGVWD010000047">
    <property type="protein sequence ID" value="MBS3057612.1"/>
    <property type="molecule type" value="Genomic_DNA"/>
</dbReference>
<evidence type="ECO:0000256" key="4">
    <source>
        <dbReference type="ARBA" id="ARBA00022741"/>
    </source>
</evidence>
<keyword evidence="4 8" id="KW-0547">Nucleotide-binding</keyword>
<evidence type="ECO:0000256" key="8">
    <source>
        <dbReference type="HAMAP-Rule" id="MF_00165"/>
    </source>
</evidence>
<feature type="domain" description="Thymidylate kinase-like" evidence="9">
    <location>
        <begin position="8"/>
        <end position="187"/>
    </location>
</feature>
<evidence type="ECO:0000256" key="6">
    <source>
        <dbReference type="ARBA" id="ARBA00022840"/>
    </source>
</evidence>
<dbReference type="CDD" id="cd01672">
    <property type="entry name" value="TMPK"/>
    <property type="match status" value="1"/>
</dbReference>
<dbReference type="NCBIfam" id="TIGR00041">
    <property type="entry name" value="DTMP_kinase"/>
    <property type="match status" value="1"/>
</dbReference>
<dbReference type="Gene3D" id="3.40.50.300">
    <property type="entry name" value="P-loop containing nucleotide triphosphate hydrolases"/>
    <property type="match status" value="1"/>
</dbReference>
<dbReference type="GO" id="GO:0006233">
    <property type="term" value="P:dTDP biosynthetic process"/>
    <property type="evidence" value="ECO:0007669"/>
    <property type="project" value="InterPro"/>
</dbReference>
<evidence type="ECO:0000259" key="9">
    <source>
        <dbReference type="Pfam" id="PF02223"/>
    </source>
</evidence>
<evidence type="ECO:0000256" key="3">
    <source>
        <dbReference type="ARBA" id="ARBA00022727"/>
    </source>
</evidence>
<gene>
    <name evidence="8 10" type="primary">tmk</name>
    <name evidence="10" type="ORF">J4415_03200</name>
</gene>
<sequence>MNGKIIVIEGADASGKSTQAEILSARLKKIGKNARVISFPRHNEFFGSLVERHLRGKFGNPHELPAEFCALLYSVDRYNMLNEIKNALKEGKILIMDRYVQSNFAFQTAKFSNLSEQDSFLQWMQTVESRMPKADAVILLEMPAEFSQRLLKKEGKKKDLHESNVLYQKRVLAVYERLARSGNWLQIKCAFGQQNGKWKLKSKKQIAEEIWNGIKNRI</sequence>
<comment type="similarity">
    <text evidence="1 8">Belongs to the thymidylate kinase family.</text>
</comment>
<organism evidence="10 11">
    <name type="scientific">Candidatus Iainarchaeum sp</name>
    <dbReference type="NCBI Taxonomy" id="3101447"/>
    <lineage>
        <taxon>Archaea</taxon>
        <taxon>Candidatus Iainarchaeota</taxon>
        <taxon>Candidatus Iainarchaeia</taxon>
        <taxon>Candidatus Iainarchaeales</taxon>
        <taxon>Candidatus Iainarchaeaceae</taxon>
        <taxon>Candidatus Iainarchaeum</taxon>
    </lineage>
</organism>
<comment type="caution">
    <text evidence="10">The sequence shown here is derived from an EMBL/GenBank/DDBJ whole genome shotgun (WGS) entry which is preliminary data.</text>
</comment>
<reference evidence="10" key="1">
    <citation type="submission" date="2021-03" db="EMBL/GenBank/DDBJ databases">
        <authorList>
            <person name="Jaffe A."/>
        </authorList>
    </citation>
    <scope>NUCLEOTIDE SEQUENCE</scope>
    <source>
        <strain evidence="10">RIFCSPHIGHO2_01_FULL_AR10_44_11</strain>
    </source>
</reference>
<name>A0A8T4KVN0_9ARCH</name>
<dbReference type="PROSITE" id="PS01331">
    <property type="entry name" value="THYMIDYLATE_KINASE"/>
    <property type="match status" value="1"/>
</dbReference>
<proteinExistence type="inferred from homology"/>
<evidence type="ECO:0000256" key="5">
    <source>
        <dbReference type="ARBA" id="ARBA00022777"/>
    </source>
</evidence>
<dbReference type="PANTHER" id="PTHR10344">
    <property type="entry name" value="THYMIDYLATE KINASE"/>
    <property type="match status" value="1"/>
</dbReference>
<evidence type="ECO:0000256" key="7">
    <source>
        <dbReference type="ARBA" id="ARBA00048743"/>
    </source>
</evidence>
<dbReference type="Pfam" id="PF02223">
    <property type="entry name" value="Thymidylate_kin"/>
    <property type="match status" value="1"/>
</dbReference>
<feature type="binding site" evidence="8">
    <location>
        <begin position="10"/>
        <end position="17"/>
    </location>
    <ligand>
        <name>ATP</name>
        <dbReference type="ChEBI" id="CHEBI:30616"/>
    </ligand>
</feature>
<dbReference type="Proteomes" id="UP000677687">
    <property type="component" value="Unassembled WGS sequence"/>
</dbReference>
<dbReference type="GO" id="GO:0004798">
    <property type="term" value="F:dTMP kinase activity"/>
    <property type="evidence" value="ECO:0007669"/>
    <property type="project" value="UniProtKB-UniRule"/>
</dbReference>
<dbReference type="PANTHER" id="PTHR10344:SF4">
    <property type="entry name" value="UMP-CMP KINASE 2, MITOCHONDRIAL"/>
    <property type="match status" value="1"/>
</dbReference>
<dbReference type="InterPro" id="IPR018094">
    <property type="entry name" value="Thymidylate_kinase"/>
</dbReference>
<evidence type="ECO:0000313" key="10">
    <source>
        <dbReference type="EMBL" id="MBS3057612.1"/>
    </source>
</evidence>
<evidence type="ECO:0000256" key="2">
    <source>
        <dbReference type="ARBA" id="ARBA00022679"/>
    </source>
</evidence>
<keyword evidence="6 8" id="KW-0067">ATP-binding</keyword>
<dbReference type="GO" id="GO:0005524">
    <property type="term" value="F:ATP binding"/>
    <property type="evidence" value="ECO:0007669"/>
    <property type="project" value="UniProtKB-UniRule"/>
</dbReference>
<dbReference type="InterPro" id="IPR018095">
    <property type="entry name" value="Thymidylate_kin_CS"/>
</dbReference>
<reference evidence="10" key="2">
    <citation type="submission" date="2021-05" db="EMBL/GenBank/DDBJ databases">
        <title>Protein family content uncovers lineage relationships and bacterial pathway maintenance mechanisms in DPANN archaea.</title>
        <authorList>
            <person name="Castelle C.J."/>
            <person name="Meheust R."/>
            <person name="Jaffe A.L."/>
            <person name="Seitz K."/>
            <person name="Gong X."/>
            <person name="Baker B.J."/>
            <person name="Banfield J.F."/>
        </authorList>
    </citation>
    <scope>NUCLEOTIDE SEQUENCE</scope>
    <source>
        <strain evidence="10">RIFCSPHIGHO2_01_FULL_AR10_44_11</strain>
    </source>
</reference>
<dbReference type="HAMAP" id="MF_00165">
    <property type="entry name" value="Thymidylate_kinase"/>
    <property type="match status" value="1"/>
</dbReference>
<keyword evidence="5 8" id="KW-0418">Kinase</keyword>
<dbReference type="InterPro" id="IPR039430">
    <property type="entry name" value="Thymidylate_kin-like_dom"/>
</dbReference>
<dbReference type="GO" id="GO:0006227">
    <property type="term" value="P:dUDP biosynthetic process"/>
    <property type="evidence" value="ECO:0007669"/>
    <property type="project" value="TreeGrafter"/>
</dbReference>